<dbReference type="Gene3D" id="3.90.175.10">
    <property type="entry name" value="Diphtheria Toxin, domain 1"/>
    <property type="match status" value="1"/>
</dbReference>
<comment type="caution">
    <text evidence="1">The sequence shown here is derived from an EMBL/GenBank/DDBJ whole genome shotgun (WGS) entry which is preliminary data.</text>
</comment>
<accession>A0AAD9Q6E6</accession>
<evidence type="ECO:0000313" key="2">
    <source>
        <dbReference type="Proteomes" id="UP001249851"/>
    </source>
</evidence>
<gene>
    <name evidence="1" type="ORF">P5673_022583</name>
</gene>
<sequence length="296" mass="33631">MDVMNLYTVEKISCFLITEFSANDFIQVKKLCRSLRHLEVQKTTKVALSEIFSSPKSFFAPLLRCITDKYLSCGRFPHDENGVNEWFYHPTDTKTRNQQVKEINVEKEAGTTWDDENLSSMVKLNELKLYEDDNFEIFYHGTHHEVVENIIDRIDLEKGGRRNEFSDGGGFYVTKSLSEGKKWADHKSDGSSAVLVFRVNKVMLRDNENIEGLDLTGIDNIEEWQNLVAICLAGDESRTDIAEGYGFIEGPLVDYVASERNGYPTPINGSHQLCVLTEDCASLFDKSLCAVVYFSS</sequence>
<reference evidence="1" key="1">
    <citation type="journal article" date="2023" name="G3 (Bethesda)">
        <title>Whole genome assembly and annotation of the endangered Caribbean coral Acropora cervicornis.</title>
        <authorList>
            <person name="Selwyn J.D."/>
            <person name="Vollmer S.V."/>
        </authorList>
    </citation>
    <scope>NUCLEOTIDE SEQUENCE</scope>
    <source>
        <strain evidence="1">K2</strain>
    </source>
</reference>
<dbReference type="InterPro" id="IPR025051">
    <property type="entry name" value="DUF3990"/>
</dbReference>
<dbReference type="AlphaFoldDB" id="A0AAD9Q6E6"/>
<protein>
    <submittedName>
        <fullName evidence="1">Uncharacterized protein</fullName>
    </submittedName>
</protein>
<name>A0AAD9Q6E6_ACRCE</name>
<evidence type="ECO:0000313" key="1">
    <source>
        <dbReference type="EMBL" id="KAK2555570.1"/>
    </source>
</evidence>
<dbReference type="Proteomes" id="UP001249851">
    <property type="component" value="Unassembled WGS sequence"/>
</dbReference>
<dbReference type="EMBL" id="JARQWQ010000061">
    <property type="protein sequence ID" value="KAK2555570.1"/>
    <property type="molecule type" value="Genomic_DNA"/>
</dbReference>
<dbReference type="Pfam" id="PF13151">
    <property type="entry name" value="DUF3990"/>
    <property type="match status" value="1"/>
</dbReference>
<keyword evidence="2" id="KW-1185">Reference proteome</keyword>
<organism evidence="1 2">
    <name type="scientific">Acropora cervicornis</name>
    <name type="common">Staghorn coral</name>
    <dbReference type="NCBI Taxonomy" id="6130"/>
    <lineage>
        <taxon>Eukaryota</taxon>
        <taxon>Metazoa</taxon>
        <taxon>Cnidaria</taxon>
        <taxon>Anthozoa</taxon>
        <taxon>Hexacorallia</taxon>
        <taxon>Scleractinia</taxon>
        <taxon>Astrocoeniina</taxon>
        <taxon>Acroporidae</taxon>
        <taxon>Acropora</taxon>
    </lineage>
</organism>
<proteinExistence type="predicted"/>
<reference evidence="1" key="2">
    <citation type="journal article" date="2023" name="Science">
        <title>Genomic signatures of disease resistance in endangered staghorn corals.</title>
        <authorList>
            <person name="Vollmer S.V."/>
            <person name="Selwyn J.D."/>
            <person name="Despard B.A."/>
            <person name="Roesel C.L."/>
        </authorList>
    </citation>
    <scope>NUCLEOTIDE SEQUENCE</scope>
    <source>
        <strain evidence="1">K2</strain>
    </source>
</reference>